<accession>A0A068S527</accession>
<feature type="signal peptide" evidence="1">
    <location>
        <begin position="1"/>
        <end position="19"/>
    </location>
</feature>
<feature type="chain" id="PRO_5001652881" description="Secreted protein" evidence="1">
    <location>
        <begin position="20"/>
        <end position="78"/>
    </location>
</feature>
<comment type="caution">
    <text evidence="2">The sequence shown here is derived from an EMBL/GenBank/DDBJ whole genome shotgun (WGS) entry which is preliminary data.</text>
</comment>
<proteinExistence type="predicted"/>
<sequence>MPRPVHGSALYWSVPLTLAAATAFYSLRSRAASVQPLRFVPSGEPSSDHQNLERIREDWKQRNQGIGLRDVSRSGGGV</sequence>
<reference evidence="2" key="1">
    <citation type="submission" date="2013-08" db="EMBL/GenBank/DDBJ databases">
        <title>Gene expansion shapes genome architecture in the human pathogen Lichtheimia corymbifera: an evolutionary genomics analysis in the ancient terrestrial Mucorales (Mucoromycotina).</title>
        <authorList>
            <person name="Schwartze V.U."/>
            <person name="Winter S."/>
            <person name="Shelest E."/>
            <person name="Marcet-Houben M."/>
            <person name="Horn F."/>
            <person name="Wehner S."/>
            <person name="Hoffmann K."/>
            <person name="Riege K."/>
            <person name="Sammeth M."/>
            <person name="Nowrousian M."/>
            <person name="Valiante V."/>
            <person name="Linde J."/>
            <person name="Jacobsen I.D."/>
            <person name="Marz M."/>
            <person name="Brakhage A.A."/>
            <person name="Gabaldon T."/>
            <person name="Bocker S."/>
            <person name="Voigt K."/>
        </authorList>
    </citation>
    <scope>NUCLEOTIDE SEQUENCE [LARGE SCALE GENOMIC DNA]</scope>
    <source>
        <strain evidence="2">FSU 9682</strain>
    </source>
</reference>
<dbReference type="OrthoDB" id="2310186at2759"/>
<dbReference type="Proteomes" id="UP000027586">
    <property type="component" value="Unassembled WGS sequence"/>
</dbReference>
<dbReference type="AlphaFoldDB" id="A0A068S527"/>
<dbReference type="VEuPathDB" id="FungiDB:LCOR_07948.1"/>
<keyword evidence="3" id="KW-1185">Reference proteome</keyword>
<name>A0A068S527_9FUNG</name>
<organism evidence="2 3">
    <name type="scientific">Lichtheimia corymbifera JMRC:FSU:9682</name>
    <dbReference type="NCBI Taxonomy" id="1263082"/>
    <lineage>
        <taxon>Eukaryota</taxon>
        <taxon>Fungi</taxon>
        <taxon>Fungi incertae sedis</taxon>
        <taxon>Mucoromycota</taxon>
        <taxon>Mucoromycotina</taxon>
        <taxon>Mucoromycetes</taxon>
        <taxon>Mucorales</taxon>
        <taxon>Lichtheimiaceae</taxon>
        <taxon>Lichtheimia</taxon>
    </lineage>
</organism>
<protein>
    <recommendedName>
        <fullName evidence="4">Secreted protein</fullName>
    </recommendedName>
</protein>
<evidence type="ECO:0000313" key="3">
    <source>
        <dbReference type="Proteomes" id="UP000027586"/>
    </source>
</evidence>
<keyword evidence="1" id="KW-0732">Signal</keyword>
<evidence type="ECO:0000256" key="1">
    <source>
        <dbReference type="SAM" id="SignalP"/>
    </source>
</evidence>
<dbReference type="EMBL" id="CBTN010000042">
    <property type="protein sequence ID" value="CDH56947.1"/>
    <property type="molecule type" value="Genomic_DNA"/>
</dbReference>
<evidence type="ECO:0000313" key="2">
    <source>
        <dbReference type="EMBL" id="CDH56947.1"/>
    </source>
</evidence>
<evidence type="ECO:0008006" key="4">
    <source>
        <dbReference type="Google" id="ProtNLM"/>
    </source>
</evidence>
<gene>
    <name evidence="2" type="ORF">LCOR_07948.1</name>
</gene>